<keyword evidence="5 7" id="KW-1133">Transmembrane helix</keyword>
<sequence length="395" mass="46482">MKKYNITYQKNGEIKNQIVTDIELELIKKEFDILTIKAKKSIFEIKFKNRVRVPKKELLLIFFELNLMLESNINISDAIDILIKSKKNKKTQKFLQAMNYALSNSMPISEVLDVFVIEDFVKDFLNISQNSSNLARNVDAIYHLLKEQDSIKKSFYKALGYPIFLFFTFLASLFIIFSFVIPSFKSIFQNQIENLPQSTKILLNMEIFFKEYSLIFIIIVSFLILFLIFLYKISKKFEYFLDYIFIKYIPIFSIVLRNLQLYKLFLVVDIMQKSKYEFHKAFLNSKLLVKNKYLLDKIRVIDSLLENGKSICFAFKDVNIFDDIILNLLNTGEVTNSLEIVVPEIKNIYKHRFENSVNLMISIIQPLFLLIIASMILFIVLAIFTPIWEMGSLIK</sequence>
<dbReference type="PANTHER" id="PTHR30012:SF0">
    <property type="entry name" value="TYPE II SECRETION SYSTEM PROTEIN F-RELATED"/>
    <property type="match status" value="1"/>
</dbReference>
<evidence type="ECO:0000256" key="3">
    <source>
        <dbReference type="ARBA" id="ARBA00022475"/>
    </source>
</evidence>
<dbReference type="InterPro" id="IPR018076">
    <property type="entry name" value="T2SS_GspF_dom"/>
</dbReference>
<gene>
    <name evidence="9" type="ORF">Q6A80_08415</name>
</gene>
<organism evidence="9 10">
    <name type="scientific">Aliarcobacter skirrowii</name>
    <dbReference type="NCBI Taxonomy" id="28200"/>
    <lineage>
        <taxon>Bacteria</taxon>
        <taxon>Pseudomonadati</taxon>
        <taxon>Campylobacterota</taxon>
        <taxon>Epsilonproteobacteria</taxon>
        <taxon>Campylobacterales</taxon>
        <taxon>Arcobacteraceae</taxon>
        <taxon>Aliarcobacter</taxon>
    </lineage>
</organism>
<keyword evidence="4 7" id="KW-0812">Transmembrane</keyword>
<dbReference type="Gene3D" id="1.20.81.30">
    <property type="entry name" value="Type II secretion system (T2SS), domain F"/>
    <property type="match status" value="2"/>
</dbReference>
<feature type="domain" description="Type II secretion system protein GspF" evidence="8">
    <location>
        <begin position="291"/>
        <end position="386"/>
    </location>
</feature>
<comment type="similarity">
    <text evidence="2">Belongs to the GSP F family.</text>
</comment>
<comment type="subcellular location">
    <subcellularLocation>
        <location evidence="1">Cell membrane</location>
        <topology evidence="1">Multi-pass membrane protein</topology>
    </subcellularLocation>
</comment>
<evidence type="ECO:0000256" key="2">
    <source>
        <dbReference type="ARBA" id="ARBA00005745"/>
    </source>
</evidence>
<feature type="transmembrane region" description="Helical" evidence="7">
    <location>
        <begin position="158"/>
        <end position="181"/>
    </location>
</feature>
<proteinExistence type="inferred from homology"/>
<comment type="caution">
    <text evidence="9">The sequence shown here is derived from an EMBL/GenBank/DDBJ whole genome shotgun (WGS) entry which is preliminary data.</text>
</comment>
<evidence type="ECO:0000259" key="8">
    <source>
        <dbReference type="Pfam" id="PF00482"/>
    </source>
</evidence>
<evidence type="ECO:0000313" key="9">
    <source>
        <dbReference type="EMBL" id="MDX4069743.1"/>
    </source>
</evidence>
<dbReference type="GO" id="GO:0005886">
    <property type="term" value="C:plasma membrane"/>
    <property type="evidence" value="ECO:0007669"/>
    <property type="project" value="UniProtKB-SubCell"/>
</dbReference>
<dbReference type="RefSeq" id="WP_319048320.1">
    <property type="nucleotide sequence ID" value="NZ_JAUQUR010000005.1"/>
</dbReference>
<feature type="domain" description="Type II secretion system protein GspF" evidence="8">
    <location>
        <begin position="65"/>
        <end position="182"/>
    </location>
</feature>
<name>A0AAW9DBS2_9BACT</name>
<reference evidence="9" key="2">
    <citation type="submission" date="2023-07" db="EMBL/GenBank/DDBJ databases">
        <authorList>
            <person name="Zhang M."/>
            <person name="Zhou G."/>
        </authorList>
    </citation>
    <scope>NUCLEOTIDE SEQUENCE</scope>
    <source>
        <strain evidence="9">BJSY19SF1-2</strain>
    </source>
</reference>
<feature type="transmembrane region" description="Helical" evidence="7">
    <location>
        <begin position="367"/>
        <end position="388"/>
    </location>
</feature>
<dbReference type="InterPro" id="IPR042094">
    <property type="entry name" value="T2SS_GspF_sf"/>
</dbReference>
<evidence type="ECO:0000313" key="10">
    <source>
        <dbReference type="Proteomes" id="UP001283691"/>
    </source>
</evidence>
<dbReference type="Pfam" id="PF00482">
    <property type="entry name" value="T2SSF"/>
    <property type="match status" value="2"/>
</dbReference>
<evidence type="ECO:0000256" key="6">
    <source>
        <dbReference type="ARBA" id="ARBA00023136"/>
    </source>
</evidence>
<reference evidence="9" key="1">
    <citation type="journal article" date="2023" name="Front. Microbiol.">
        <title>Genomic diversity and taxonomic marker for Arcobacter species.</title>
        <authorList>
            <person name="Zhou G."/>
            <person name="Gu Y."/>
            <person name="Wang H."/>
            <person name="Chen X."/>
            <person name="Zhang X."/>
            <person name="Shao Z."/>
            <person name="Yan X."/>
            <person name="Zhang J."/>
            <person name="Zhang M."/>
        </authorList>
    </citation>
    <scope>NUCLEOTIDE SEQUENCE</scope>
    <source>
        <strain evidence="9">BJSY19SF1-2</strain>
    </source>
</reference>
<feature type="transmembrane region" description="Helical" evidence="7">
    <location>
        <begin position="212"/>
        <end position="231"/>
    </location>
</feature>
<dbReference type="AlphaFoldDB" id="A0AAW9DBS2"/>
<dbReference type="Proteomes" id="UP001283691">
    <property type="component" value="Unassembled WGS sequence"/>
</dbReference>
<dbReference type="EMBL" id="JAUQUR010000005">
    <property type="protein sequence ID" value="MDX4069743.1"/>
    <property type="molecule type" value="Genomic_DNA"/>
</dbReference>
<keyword evidence="3" id="KW-1003">Cell membrane</keyword>
<keyword evidence="6 7" id="KW-0472">Membrane</keyword>
<evidence type="ECO:0000256" key="1">
    <source>
        <dbReference type="ARBA" id="ARBA00004651"/>
    </source>
</evidence>
<dbReference type="PANTHER" id="PTHR30012">
    <property type="entry name" value="GENERAL SECRETION PATHWAY PROTEIN"/>
    <property type="match status" value="1"/>
</dbReference>
<evidence type="ECO:0000256" key="7">
    <source>
        <dbReference type="SAM" id="Phobius"/>
    </source>
</evidence>
<protein>
    <submittedName>
        <fullName evidence="9">Type II secretion system F family protein</fullName>
    </submittedName>
</protein>
<accession>A0AAW9DBS2</accession>
<evidence type="ECO:0000256" key="5">
    <source>
        <dbReference type="ARBA" id="ARBA00022989"/>
    </source>
</evidence>
<dbReference type="InterPro" id="IPR003004">
    <property type="entry name" value="GspF/PilC"/>
</dbReference>
<evidence type="ECO:0000256" key="4">
    <source>
        <dbReference type="ARBA" id="ARBA00022692"/>
    </source>
</evidence>